<accession>A0A9X8R5Y5</accession>
<dbReference type="NCBIfam" id="NF033788">
    <property type="entry name" value="HTH_metalloreg"/>
    <property type="match status" value="1"/>
</dbReference>
<dbReference type="AlphaFoldDB" id="A0A9X8R5Y5"/>
<keyword evidence="1" id="KW-0805">Transcription regulation</keyword>
<protein>
    <submittedName>
        <fullName evidence="6">DNA-binding transcriptional regulator, ArsR family</fullName>
    </submittedName>
</protein>
<evidence type="ECO:0000313" key="6">
    <source>
        <dbReference type="EMBL" id="SIQ56851.1"/>
    </source>
</evidence>
<dbReference type="GO" id="GO:0003700">
    <property type="term" value="F:DNA-binding transcription factor activity"/>
    <property type="evidence" value="ECO:0007669"/>
    <property type="project" value="InterPro"/>
</dbReference>
<evidence type="ECO:0000256" key="1">
    <source>
        <dbReference type="ARBA" id="ARBA00023015"/>
    </source>
</evidence>
<evidence type="ECO:0000256" key="3">
    <source>
        <dbReference type="ARBA" id="ARBA00023163"/>
    </source>
</evidence>
<dbReference type="EMBL" id="FTMH01000019">
    <property type="protein sequence ID" value="SIQ56851.1"/>
    <property type="molecule type" value="Genomic_DNA"/>
</dbReference>
<feature type="region of interest" description="Disordered" evidence="4">
    <location>
        <begin position="116"/>
        <end position="160"/>
    </location>
</feature>
<gene>
    <name evidence="6" type="ORF">SAMN05421802_1196</name>
</gene>
<dbReference type="SUPFAM" id="SSF46785">
    <property type="entry name" value="Winged helix' DNA-binding domain"/>
    <property type="match status" value="1"/>
</dbReference>
<dbReference type="PROSITE" id="PS50987">
    <property type="entry name" value="HTH_ARSR_2"/>
    <property type="match status" value="1"/>
</dbReference>
<dbReference type="CDD" id="cd00090">
    <property type="entry name" value="HTH_ARSR"/>
    <property type="match status" value="1"/>
</dbReference>
<keyword evidence="3" id="KW-0804">Transcription</keyword>
<dbReference type="InterPro" id="IPR011991">
    <property type="entry name" value="ArsR-like_HTH"/>
</dbReference>
<dbReference type="GO" id="GO:0003677">
    <property type="term" value="F:DNA binding"/>
    <property type="evidence" value="ECO:0007669"/>
    <property type="project" value="UniProtKB-KW"/>
</dbReference>
<keyword evidence="7" id="KW-1185">Reference proteome</keyword>
<dbReference type="Pfam" id="PF01022">
    <property type="entry name" value="HTH_5"/>
    <property type="match status" value="1"/>
</dbReference>
<dbReference type="Proteomes" id="UP000185547">
    <property type="component" value="Unassembled WGS sequence"/>
</dbReference>
<comment type="caution">
    <text evidence="6">The sequence shown here is derived from an EMBL/GenBank/DDBJ whole genome shotgun (WGS) entry which is preliminary data.</text>
</comment>
<dbReference type="SMART" id="SM00418">
    <property type="entry name" value="HTH_ARSR"/>
    <property type="match status" value="1"/>
</dbReference>
<dbReference type="PANTHER" id="PTHR43132">
    <property type="entry name" value="ARSENICAL RESISTANCE OPERON REPRESSOR ARSR-RELATED"/>
    <property type="match status" value="1"/>
</dbReference>
<evidence type="ECO:0000259" key="5">
    <source>
        <dbReference type="PROSITE" id="PS50987"/>
    </source>
</evidence>
<sequence length="160" mass="17675">MSERFPLTDFPKLADEDLDRTAALVKVLDSKTRLEILLLLAEEEMVVHQLVAELEKSQPLISQHLRVLRSAGLVSSSRKGREVLYALNQPDIICIIHELASLETLTEAQDELAELRKRKRNRDTGHASGSSSAAIVDPPAAVRPETDPGLAPQTPKPVRD</sequence>
<keyword evidence="2 6" id="KW-0238">DNA-binding</keyword>
<dbReference type="Gene3D" id="1.10.10.10">
    <property type="entry name" value="Winged helix-like DNA-binding domain superfamily/Winged helix DNA-binding domain"/>
    <property type="match status" value="1"/>
</dbReference>
<evidence type="ECO:0000256" key="2">
    <source>
        <dbReference type="ARBA" id="ARBA00023125"/>
    </source>
</evidence>
<reference evidence="6 7" key="1">
    <citation type="submission" date="2017-01" db="EMBL/GenBank/DDBJ databases">
        <authorList>
            <person name="Varghese N."/>
            <person name="Submissions S."/>
        </authorList>
    </citation>
    <scope>NUCLEOTIDE SEQUENCE [LARGE SCALE GENOMIC DNA]</scope>
    <source>
        <strain evidence="6 7">DSM 44280</strain>
    </source>
</reference>
<dbReference type="PRINTS" id="PR00778">
    <property type="entry name" value="HTHARSR"/>
</dbReference>
<dbReference type="RefSeq" id="WP_253704986.1">
    <property type="nucleotide sequence ID" value="NZ_FTMH01000019.1"/>
</dbReference>
<dbReference type="PANTHER" id="PTHR43132:SF2">
    <property type="entry name" value="ARSENICAL RESISTANCE OPERON REPRESSOR ARSR-RELATED"/>
    <property type="match status" value="1"/>
</dbReference>
<evidence type="ECO:0000313" key="7">
    <source>
        <dbReference type="Proteomes" id="UP000185547"/>
    </source>
</evidence>
<dbReference type="InterPro" id="IPR036390">
    <property type="entry name" value="WH_DNA-bd_sf"/>
</dbReference>
<dbReference type="InterPro" id="IPR001845">
    <property type="entry name" value="HTH_ArsR_DNA-bd_dom"/>
</dbReference>
<name>A0A9X8R5Y5_9CORY</name>
<dbReference type="InterPro" id="IPR036388">
    <property type="entry name" value="WH-like_DNA-bd_sf"/>
</dbReference>
<feature type="domain" description="HTH arsR-type" evidence="5">
    <location>
        <begin position="13"/>
        <end position="107"/>
    </location>
</feature>
<organism evidence="6 7">
    <name type="scientific">Corynebacterium afermentans</name>
    <dbReference type="NCBI Taxonomy" id="38286"/>
    <lineage>
        <taxon>Bacteria</taxon>
        <taxon>Bacillati</taxon>
        <taxon>Actinomycetota</taxon>
        <taxon>Actinomycetes</taxon>
        <taxon>Mycobacteriales</taxon>
        <taxon>Corynebacteriaceae</taxon>
        <taxon>Corynebacterium</taxon>
    </lineage>
</organism>
<dbReference type="InterPro" id="IPR051011">
    <property type="entry name" value="Metal_resp_trans_reg"/>
</dbReference>
<proteinExistence type="predicted"/>
<evidence type="ECO:0000256" key="4">
    <source>
        <dbReference type="SAM" id="MobiDB-lite"/>
    </source>
</evidence>